<dbReference type="AlphaFoldDB" id="A0A1E8FD43"/>
<comment type="caution">
    <text evidence="1">The sequence shown here is derived from an EMBL/GenBank/DDBJ whole genome shotgun (WGS) entry which is preliminary data.</text>
</comment>
<accession>A0A1E8FD43</accession>
<reference evidence="1 2" key="1">
    <citation type="submission" date="2016-09" db="EMBL/GenBank/DDBJ databases">
        <title>Alteromonas lipolytica, a new species isolated from sea water.</title>
        <authorList>
            <person name="Wu Y.-H."/>
            <person name="Cheng H."/>
            <person name="Xu X.-W."/>
        </authorList>
    </citation>
    <scope>NUCLEOTIDE SEQUENCE [LARGE SCALE GENOMIC DNA]</scope>
    <source>
        <strain evidence="1 2">JW12</strain>
    </source>
</reference>
<sequence>MLKKYLLAADIGRFTEINRRQYRKHIELQWPVGNNMQPEKSVLAVRLTFAVLRRDTVLAQRLN</sequence>
<dbReference type="EMBL" id="MJIC01000014">
    <property type="protein sequence ID" value="OFI33829.1"/>
    <property type="molecule type" value="Genomic_DNA"/>
</dbReference>
<protein>
    <submittedName>
        <fullName evidence="1">Uncharacterized protein</fullName>
    </submittedName>
</protein>
<dbReference type="STRING" id="1856405.BFC17_19870"/>
<evidence type="ECO:0000313" key="2">
    <source>
        <dbReference type="Proteomes" id="UP000176037"/>
    </source>
</evidence>
<keyword evidence="2" id="KW-1185">Reference proteome</keyword>
<evidence type="ECO:0000313" key="1">
    <source>
        <dbReference type="EMBL" id="OFI33829.1"/>
    </source>
</evidence>
<proteinExistence type="predicted"/>
<name>A0A1E8FD43_9ALTE</name>
<organism evidence="1 2">
    <name type="scientific">Alteromonas lipolytica</name>
    <dbReference type="NCBI Taxonomy" id="1856405"/>
    <lineage>
        <taxon>Bacteria</taxon>
        <taxon>Pseudomonadati</taxon>
        <taxon>Pseudomonadota</taxon>
        <taxon>Gammaproteobacteria</taxon>
        <taxon>Alteromonadales</taxon>
        <taxon>Alteromonadaceae</taxon>
        <taxon>Alteromonas/Salinimonas group</taxon>
        <taxon>Alteromonas</taxon>
    </lineage>
</organism>
<dbReference type="Proteomes" id="UP000176037">
    <property type="component" value="Unassembled WGS sequence"/>
</dbReference>
<gene>
    <name evidence="1" type="ORF">BFC17_19870</name>
</gene>